<comment type="caution">
    <text evidence="2">The sequence shown here is derived from an EMBL/GenBank/DDBJ whole genome shotgun (WGS) entry which is preliminary data.</text>
</comment>
<accession>X1F8P6</accession>
<dbReference type="SUPFAM" id="SSF53092">
    <property type="entry name" value="Creatinase/prolidase N-terminal domain"/>
    <property type="match status" value="1"/>
</dbReference>
<evidence type="ECO:0000259" key="1">
    <source>
        <dbReference type="Pfam" id="PF01321"/>
    </source>
</evidence>
<dbReference type="AlphaFoldDB" id="X1F8P6"/>
<dbReference type="EMBL" id="BART01035765">
    <property type="protein sequence ID" value="GAH17148.1"/>
    <property type="molecule type" value="Genomic_DNA"/>
</dbReference>
<dbReference type="Pfam" id="PF01321">
    <property type="entry name" value="Creatinase_N"/>
    <property type="match status" value="1"/>
</dbReference>
<dbReference type="InterPro" id="IPR029149">
    <property type="entry name" value="Creatin/AminoP/Spt16_N"/>
</dbReference>
<feature type="domain" description="Creatinase N-terminal" evidence="1">
    <location>
        <begin position="13"/>
        <end position="63"/>
    </location>
</feature>
<sequence>MNIVSERKYYDSRIKKIFTLKNNHKTSNLIILKDENIYYLTGFYGKDSGSILLIVDNDIHLLVNFI</sequence>
<organism evidence="2">
    <name type="scientific">marine sediment metagenome</name>
    <dbReference type="NCBI Taxonomy" id="412755"/>
    <lineage>
        <taxon>unclassified sequences</taxon>
        <taxon>metagenomes</taxon>
        <taxon>ecological metagenomes</taxon>
    </lineage>
</organism>
<name>X1F8P6_9ZZZZ</name>
<protein>
    <recommendedName>
        <fullName evidence="1">Creatinase N-terminal domain-containing protein</fullName>
    </recommendedName>
</protein>
<evidence type="ECO:0000313" key="2">
    <source>
        <dbReference type="EMBL" id="GAH17148.1"/>
    </source>
</evidence>
<proteinExistence type="predicted"/>
<reference evidence="2" key="1">
    <citation type="journal article" date="2014" name="Front. Microbiol.">
        <title>High frequency of phylogenetically diverse reductive dehalogenase-homologous genes in deep subseafloor sedimentary metagenomes.</title>
        <authorList>
            <person name="Kawai M."/>
            <person name="Futagami T."/>
            <person name="Toyoda A."/>
            <person name="Takaki Y."/>
            <person name="Nishi S."/>
            <person name="Hori S."/>
            <person name="Arai W."/>
            <person name="Tsubouchi T."/>
            <person name="Morono Y."/>
            <person name="Uchiyama I."/>
            <person name="Ito T."/>
            <person name="Fujiyama A."/>
            <person name="Inagaki F."/>
            <person name="Takami H."/>
        </authorList>
    </citation>
    <scope>NUCLEOTIDE SEQUENCE</scope>
    <source>
        <strain evidence="2">Expedition CK06-06</strain>
    </source>
</reference>
<dbReference type="InterPro" id="IPR000587">
    <property type="entry name" value="Creatinase_N"/>
</dbReference>
<feature type="non-terminal residue" evidence="2">
    <location>
        <position position="66"/>
    </location>
</feature>
<gene>
    <name evidence="2" type="ORF">S01H4_60596</name>
</gene>
<dbReference type="Gene3D" id="3.40.350.10">
    <property type="entry name" value="Creatinase/prolidase N-terminal domain"/>
    <property type="match status" value="1"/>
</dbReference>